<keyword evidence="2" id="KW-0472">Membrane</keyword>
<evidence type="ECO:0000256" key="1">
    <source>
        <dbReference type="SAM" id="MobiDB-lite"/>
    </source>
</evidence>
<evidence type="ECO:0000256" key="2">
    <source>
        <dbReference type="SAM" id="Phobius"/>
    </source>
</evidence>
<feature type="transmembrane region" description="Helical" evidence="2">
    <location>
        <begin position="158"/>
        <end position="181"/>
    </location>
</feature>
<feature type="compositionally biased region" description="Low complexity" evidence="1">
    <location>
        <begin position="1"/>
        <end position="22"/>
    </location>
</feature>
<gene>
    <name evidence="3" type="ORF">OCBIM_22036226mg</name>
</gene>
<keyword evidence="2" id="KW-1133">Transmembrane helix</keyword>
<feature type="compositionally biased region" description="Low complexity" evidence="1">
    <location>
        <begin position="129"/>
        <end position="145"/>
    </location>
</feature>
<proteinExistence type="predicted"/>
<dbReference type="KEGG" id="obi:106884282"/>
<sequence length="495" mass="55769">MYKNNRSNSSNNNNNNKNSNNKLTPTKTGQISFLFSNNCFPFLLLPCCSSCSENCSVKRFFPARALHFLSPSLACTRAYTHTHALTHTHTYILSLSSFFDNLMENFLTWSIAQVDTTSFTSPHKSQQCDDNNNNNNNNNYNYDSYSKNKDSEDNELEIRLSAICAGILLLLTIFLTTVVYVSNMFNNAGLALWEGWGNPTTKTKREKARCWCDVIARALLAPKTEKVTPRESSNPVSCGENDVSDSRSSNSKVERSLIIRKQNDKLLTKKKYQELRIVIDFRDICIVNANREKGRVCWWADIDRDKLWKTTASTTTSMMMMMVGANHHNGQLSNACSLRYIQYTHLSLLQKVYDYLQQLLQIVGDGCTICGTDEQVIVKILMVKDAIDLWLRCQRDEMLDENETDEERDTKEAEDVKGSTDIDSLVAEGKKGSSMTISNSSSSSNKYAVCLNTLIVDRDGMLGAGRNCSKSQLLDAVQEGDSTRAMTERTMGSMT</sequence>
<dbReference type="PANTHER" id="PTHR20916:SF18">
    <property type="entry name" value="IPT_TIG DOMAIN-CONTAINING PROTEIN"/>
    <property type="match status" value="1"/>
</dbReference>
<keyword evidence="2" id="KW-0812">Transmembrane</keyword>
<dbReference type="OrthoDB" id="10336846at2759"/>
<dbReference type="EMBL" id="KQ416626">
    <property type="protein sequence ID" value="KOF96149.1"/>
    <property type="molecule type" value="Genomic_DNA"/>
</dbReference>
<feature type="region of interest" description="Disordered" evidence="1">
    <location>
        <begin position="1"/>
        <end position="23"/>
    </location>
</feature>
<name>A0A0L8I4A4_OCTBM</name>
<dbReference type="PANTHER" id="PTHR20916">
    <property type="entry name" value="CYSTEINE AND GLYCINE-RICH PROTEIN 2 BINDING PROTEIN"/>
    <property type="match status" value="1"/>
</dbReference>
<reference evidence="3" key="1">
    <citation type="submission" date="2015-07" db="EMBL/GenBank/DDBJ databases">
        <title>MeaNS - Measles Nucleotide Surveillance Program.</title>
        <authorList>
            <person name="Tran T."/>
            <person name="Druce J."/>
        </authorList>
    </citation>
    <scope>NUCLEOTIDE SEQUENCE</scope>
    <source>
        <strain evidence="3">UCB-OBI-ISO-001</strain>
        <tissue evidence="3">Gonad</tissue>
    </source>
</reference>
<evidence type="ECO:0000313" key="3">
    <source>
        <dbReference type="EMBL" id="KOF96149.1"/>
    </source>
</evidence>
<accession>A0A0L8I4A4</accession>
<organism evidence="3">
    <name type="scientific">Octopus bimaculoides</name>
    <name type="common">California two-spotted octopus</name>
    <dbReference type="NCBI Taxonomy" id="37653"/>
    <lineage>
        <taxon>Eukaryota</taxon>
        <taxon>Metazoa</taxon>
        <taxon>Spiralia</taxon>
        <taxon>Lophotrochozoa</taxon>
        <taxon>Mollusca</taxon>
        <taxon>Cephalopoda</taxon>
        <taxon>Coleoidea</taxon>
        <taxon>Octopodiformes</taxon>
        <taxon>Octopoda</taxon>
        <taxon>Incirrata</taxon>
        <taxon>Octopodidae</taxon>
        <taxon>Octopus</taxon>
    </lineage>
</organism>
<feature type="region of interest" description="Disordered" evidence="1">
    <location>
        <begin position="226"/>
        <end position="249"/>
    </location>
</feature>
<feature type="compositionally biased region" description="Basic and acidic residues" evidence="1">
    <location>
        <begin position="408"/>
        <end position="419"/>
    </location>
</feature>
<dbReference type="AlphaFoldDB" id="A0A0L8I4A4"/>
<protein>
    <submittedName>
        <fullName evidence="3">Uncharacterized protein</fullName>
    </submittedName>
</protein>
<feature type="region of interest" description="Disordered" evidence="1">
    <location>
        <begin position="400"/>
        <end position="419"/>
    </location>
</feature>
<feature type="region of interest" description="Disordered" evidence="1">
    <location>
        <begin position="122"/>
        <end position="148"/>
    </location>
</feature>